<accession>A0ABV5PKZ9</accession>
<reference evidence="5 6" key="1">
    <citation type="submission" date="2024-09" db="EMBL/GenBank/DDBJ databases">
        <authorList>
            <person name="Sun Q."/>
            <person name="Mori K."/>
        </authorList>
    </citation>
    <scope>NUCLEOTIDE SEQUENCE [LARGE SCALE GENOMIC DNA]</scope>
    <source>
        <strain evidence="5 6">JCM 4362</strain>
    </source>
</reference>
<dbReference type="EMBL" id="JBHMCR010000019">
    <property type="protein sequence ID" value="MFB9523866.1"/>
    <property type="molecule type" value="Genomic_DNA"/>
</dbReference>
<comment type="caution">
    <text evidence="5">The sequence shown here is derived from an EMBL/GenBank/DDBJ whole genome shotgun (WGS) entry which is preliminary data.</text>
</comment>
<name>A0ABV5PKZ9_STRCM</name>
<evidence type="ECO:0000256" key="2">
    <source>
        <dbReference type="PROSITE-ProRule" id="PRU10007"/>
    </source>
</evidence>
<dbReference type="Proteomes" id="UP001589718">
    <property type="component" value="Unassembled WGS sequence"/>
</dbReference>
<evidence type="ECO:0000313" key="6">
    <source>
        <dbReference type="Proteomes" id="UP001589718"/>
    </source>
</evidence>
<comment type="similarity">
    <text evidence="3">Belongs to the aldehyde dehydrogenase family.</text>
</comment>
<evidence type="ECO:0000313" key="5">
    <source>
        <dbReference type="EMBL" id="MFB9523866.1"/>
    </source>
</evidence>
<dbReference type="InterPro" id="IPR050740">
    <property type="entry name" value="Aldehyde_DH_Superfamily"/>
</dbReference>
<dbReference type="PANTHER" id="PTHR43353">
    <property type="entry name" value="SUCCINATE-SEMIALDEHYDE DEHYDROGENASE, MITOCHONDRIAL"/>
    <property type="match status" value="1"/>
</dbReference>
<keyword evidence="1 3" id="KW-0560">Oxidoreductase</keyword>
<feature type="active site" evidence="2">
    <location>
        <position position="246"/>
    </location>
</feature>
<dbReference type="SUPFAM" id="SSF53720">
    <property type="entry name" value="ALDH-like"/>
    <property type="match status" value="1"/>
</dbReference>
<dbReference type="PANTHER" id="PTHR43353:SF6">
    <property type="entry name" value="CYTOPLASMIC ALDEHYDE DEHYDROGENASE (EUROFUNG)"/>
    <property type="match status" value="1"/>
</dbReference>
<dbReference type="InterPro" id="IPR029510">
    <property type="entry name" value="Ald_DH_CS_GLU"/>
</dbReference>
<dbReference type="InterPro" id="IPR016162">
    <property type="entry name" value="Ald_DH_N"/>
</dbReference>
<dbReference type="PROSITE" id="PS00687">
    <property type="entry name" value="ALDEHYDE_DEHYDR_GLU"/>
    <property type="match status" value="1"/>
</dbReference>
<proteinExistence type="inferred from homology"/>
<dbReference type="RefSeq" id="WP_345218631.1">
    <property type="nucleotide sequence ID" value="NZ_BAAAXE010000001.1"/>
</dbReference>
<organism evidence="5 6">
    <name type="scientific">Streptomyces cremeus</name>
    <dbReference type="NCBI Taxonomy" id="66881"/>
    <lineage>
        <taxon>Bacteria</taxon>
        <taxon>Bacillati</taxon>
        <taxon>Actinomycetota</taxon>
        <taxon>Actinomycetes</taxon>
        <taxon>Kitasatosporales</taxon>
        <taxon>Streptomycetaceae</taxon>
        <taxon>Streptomyces</taxon>
    </lineage>
</organism>
<dbReference type="InterPro" id="IPR016163">
    <property type="entry name" value="Ald_DH_C"/>
</dbReference>
<sequence length="500" mass="51767">MSSLPSPPRATDGTTFDVRSPVDGAVLGAHPVHGPAEVREAVRRSRAAARRWAAAGWDGRRAALLAWKRSLARRMDEVAEAVAAETGKPVHDARAEVLLALVHLDWAARNARRVLGRRRVPSGPAAFGRRALLAYRPVGVVGVIGPWNYPVHTPMGSIGYALAAGNGVVFKPSELTPGVGELLASSFADAVPAEFADLFLVVTGFGGTGSALAESGVDKVAFTGSPGTARKVAEVCARTLTPLLAECGGKDAVLVGADADLEAAANAIVWGAMANAGQTCAGVERVYAVASVHGDLVERIVRKARELTPGRHYGPMTLPSQLAVVERHLKEALAGGAHAPLGGPESLRAPYVHPVVLVGVAEDAAAMREETFGPVVAVNAVRDLAEAVERANASPYALGAAVFTGTREEGLAVAERLTAGGVSVGSVLGYAAVPSLPFGGTGESGYGRVHGAEGLRAFASARSITVRRRAGGGTDLMSFATSREAAERMVELGRKLHAWR</sequence>
<feature type="domain" description="Aldehyde dehydrogenase" evidence="4">
    <location>
        <begin position="12"/>
        <end position="463"/>
    </location>
</feature>
<evidence type="ECO:0000256" key="1">
    <source>
        <dbReference type="ARBA" id="ARBA00023002"/>
    </source>
</evidence>
<keyword evidence="6" id="KW-1185">Reference proteome</keyword>
<dbReference type="CDD" id="cd07099">
    <property type="entry name" value="ALDH_DDALDH"/>
    <property type="match status" value="1"/>
</dbReference>
<protein>
    <submittedName>
        <fullName evidence="5">Aldehyde dehydrogenase family protein</fullName>
    </submittedName>
</protein>
<dbReference type="Gene3D" id="3.40.605.10">
    <property type="entry name" value="Aldehyde Dehydrogenase, Chain A, domain 1"/>
    <property type="match status" value="1"/>
</dbReference>
<dbReference type="Pfam" id="PF00171">
    <property type="entry name" value="Aldedh"/>
    <property type="match status" value="1"/>
</dbReference>
<evidence type="ECO:0000256" key="3">
    <source>
        <dbReference type="RuleBase" id="RU003345"/>
    </source>
</evidence>
<dbReference type="Gene3D" id="3.40.309.10">
    <property type="entry name" value="Aldehyde Dehydrogenase, Chain A, domain 2"/>
    <property type="match status" value="1"/>
</dbReference>
<evidence type="ECO:0000259" key="4">
    <source>
        <dbReference type="Pfam" id="PF00171"/>
    </source>
</evidence>
<dbReference type="InterPro" id="IPR015590">
    <property type="entry name" value="Aldehyde_DH_dom"/>
</dbReference>
<dbReference type="InterPro" id="IPR016161">
    <property type="entry name" value="Ald_DH/histidinol_DH"/>
</dbReference>
<gene>
    <name evidence="5" type="ORF">ACFFTU_28370</name>
</gene>